<evidence type="ECO:0000313" key="1">
    <source>
        <dbReference type="EMBL" id="RBA27367.1"/>
    </source>
</evidence>
<keyword evidence="2" id="KW-1185">Reference proteome</keyword>
<dbReference type="Proteomes" id="UP000253319">
    <property type="component" value="Unassembled WGS sequence"/>
</dbReference>
<name>A0A365NYS1_9FLAO</name>
<accession>A0A365NYS1</accession>
<reference evidence="1 2" key="1">
    <citation type="submission" date="2018-06" db="EMBL/GenBank/DDBJ databases">
        <title>Flavobacterium tibetense sp. nov., isolated from a wetland YonghuCo on Tibetan Plateau.</title>
        <authorList>
            <person name="Xing P."/>
            <person name="Phurbu D."/>
            <person name="Lu H."/>
        </authorList>
    </citation>
    <scope>NUCLEOTIDE SEQUENCE [LARGE SCALE GENOMIC DNA]</scope>
    <source>
        <strain evidence="1 2">YH5</strain>
    </source>
</reference>
<sequence length="228" mass="27002">MKKIKIKKSIVFFLLVFTYISCKKEVKNFESDEVYVECNSKKDSLIIKIESKIKLNKIFLDYRFGMNSLEFDELTLIYIQDGTLKKSTESLWFPLVNKTVKDRKQYFEVTPVFENDRLVEINLDSPLSHPDYNHFGLLSSKYGKPYYDFNCSFVHESFWAFQDVIISYTESNSEGNSQHITYSDINFIKRKSANYLTKSLKEEQKRIEDELKFKDSLNKKENLINNAF</sequence>
<proteinExistence type="predicted"/>
<comment type="caution">
    <text evidence="1">The sequence shown here is derived from an EMBL/GenBank/DDBJ whole genome shotgun (WGS) entry which is preliminary data.</text>
</comment>
<organism evidence="1 2">
    <name type="scientific">Flavobacterium tibetense</name>
    <dbReference type="NCBI Taxonomy" id="2233533"/>
    <lineage>
        <taxon>Bacteria</taxon>
        <taxon>Pseudomonadati</taxon>
        <taxon>Bacteroidota</taxon>
        <taxon>Flavobacteriia</taxon>
        <taxon>Flavobacteriales</taxon>
        <taxon>Flavobacteriaceae</taxon>
        <taxon>Flavobacterium</taxon>
    </lineage>
</organism>
<dbReference type="EMBL" id="QLST01000022">
    <property type="protein sequence ID" value="RBA27367.1"/>
    <property type="molecule type" value="Genomic_DNA"/>
</dbReference>
<gene>
    <name evidence="1" type="ORF">DPN68_12595</name>
</gene>
<protein>
    <submittedName>
        <fullName evidence="1">Uncharacterized protein</fullName>
    </submittedName>
</protein>
<dbReference type="AlphaFoldDB" id="A0A365NYS1"/>
<dbReference type="RefSeq" id="WP_113989998.1">
    <property type="nucleotide sequence ID" value="NZ_QLST01000022.1"/>
</dbReference>
<evidence type="ECO:0000313" key="2">
    <source>
        <dbReference type="Proteomes" id="UP000253319"/>
    </source>
</evidence>